<gene>
    <name evidence="2" type="ORF">F2Q68_00031185</name>
</gene>
<dbReference type="Proteomes" id="UP000712281">
    <property type="component" value="Unassembled WGS sequence"/>
</dbReference>
<evidence type="ECO:0000256" key="1">
    <source>
        <dbReference type="SAM" id="SignalP"/>
    </source>
</evidence>
<accession>A0A8S9GD57</accession>
<feature type="signal peptide" evidence="1">
    <location>
        <begin position="1"/>
        <end position="26"/>
    </location>
</feature>
<reference evidence="2" key="1">
    <citation type="submission" date="2019-12" db="EMBL/GenBank/DDBJ databases">
        <title>Genome sequencing and annotation of Brassica cretica.</title>
        <authorList>
            <person name="Studholme D.J."/>
            <person name="Sarris P.F."/>
        </authorList>
    </citation>
    <scope>NUCLEOTIDE SEQUENCE</scope>
    <source>
        <strain evidence="2">PFS-001/15</strain>
        <tissue evidence="2">Leaf</tissue>
    </source>
</reference>
<name>A0A8S9GD57_BRACR</name>
<comment type="caution">
    <text evidence="2">The sequence shown here is derived from an EMBL/GenBank/DDBJ whole genome shotgun (WGS) entry which is preliminary data.</text>
</comment>
<protein>
    <recommendedName>
        <fullName evidence="4">Neprosin domain-containing protein</fullName>
    </recommendedName>
</protein>
<evidence type="ECO:0000313" key="3">
    <source>
        <dbReference type="Proteomes" id="UP000712281"/>
    </source>
</evidence>
<proteinExistence type="predicted"/>
<feature type="chain" id="PRO_5035911295" description="Neprosin domain-containing protein" evidence="1">
    <location>
        <begin position="27"/>
        <end position="63"/>
    </location>
</feature>
<keyword evidence="1" id="KW-0732">Signal</keyword>
<organism evidence="2 3">
    <name type="scientific">Brassica cretica</name>
    <name type="common">Mustard</name>
    <dbReference type="NCBI Taxonomy" id="69181"/>
    <lineage>
        <taxon>Eukaryota</taxon>
        <taxon>Viridiplantae</taxon>
        <taxon>Streptophyta</taxon>
        <taxon>Embryophyta</taxon>
        <taxon>Tracheophyta</taxon>
        <taxon>Spermatophyta</taxon>
        <taxon>Magnoliopsida</taxon>
        <taxon>eudicotyledons</taxon>
        <taxon>Gunneridae</taxon>
        <taxon>Pentapetalae</taxon>
        <taxon>rosids</taxon>
        <taxon>malvids</taxon>
        <taxon>Brassicales</taxon>
        <taxon>Brassicaceae</taxon>
        <taxon>Brassiceae</taxon>
        <taxon>Brassica</taxon>
    </lineage>
</organism>
<evidence type="ECO:0008006" key="4">
    <source>
        <dbReference type="Google" id="ProtNLM"/>
    </source>
</evidence>
<dbReference type="EMBL" id="QGKW02002005">
    <property type="protein sequence ID" value="KAF2543761.1"/>
    <property type="molecule type" value="Genomic_DNA"/>
</dbReference>
<sequence length="63" mass="6944">MKTRGSDQKNILIVMMVVTVAATARGEDGFVTWGDNYYTTWGHPALINGMIVASNLEIEKDGR</sequence>
<dbReference type="AlphaFoldDB" id="A0A8S9GD57"/>
<evidence type="ECO:0000313" key="2">
    <source>
        <dbReference type="EMBL" id="KAF2543761.1"/>
    </source>
</evidence>